<dbReference type="AlphaFoldDB" id="A0A5J4P627"/>
<protein>
    <submittedName>
        <fullName evidence="1">Uncharacterized protein</fullName>
    </submittedName>
</protein>
<accession>A0A5J4P627</accession>
<evidence type="ECO:0000313" key="1">
    <source>
        <dbReference type="EMBL" id="KAA6304131.1"/>
    </source>
</evidence>
<proteinExistence type="predicted"/>
<feature type="non-terminal residue" evidence="1">
    <location>
        <position position="50"/>
    </location>
</feature>
<reference evidence="1" key="1">
    <citation type="submission" date="2019-03" db="EMBL/GenBank/DDBJ databases">
        <title>Single cell metagenomics reveals metabolic interactions within the superorganism composed of flagellate Streblomastix strix and complex community of Bacteroidetes bacteria on its surface.</title>
        <authorList>
            <person name="Treitli S.C."/>
            <person name="Kolisko M."/>
            <person name="Husnik F."/>
            <person name="Keeling P."/>
            <person name="Hampl V."/>
        </authorList>
    </citation>
    <scope>NUCLEOTIDE SEQUENCE</scope>
    <source>
        <strain evidence="1">STM</strain>
    </source>
</reference>
<gene>
    <name evidence="1" type="ORF">EZS27_044226</name>
</gene>
<comment type="caution">
    <text evidence="1">The sequence shown here is derived from an EMBL/GenBank/DDBJ whole genome shotgun (WGS) entry which is preliminary data.</text>
</comment>
<organism evidence="1">
    <name type="scientific">termite gut metagenome</name>
    <dbReference type="NCBI Taxonomy" id="433724"/>
    <lineage>
        <taxon>unclassified sequences</taxon>
        <taxon>metagenomes</taxon>
        <taxon>organismal metagenomes</taxon>
    </lineage>
</organism>
<dbReference type="EMBL" id="SNRY01011760">
    <property type="protein sequence ID" value="KAA6304131.1"/>
    <property type="molecule type" value="Genomic_DNA"/>
</dbReference>
<name>A0A5J4P627_9ZZZZ</name>
<sequence length="50" mass="5897">MVKTAEEVKELVTAELFRKGIAKKYIVVNDEFTTIHYNCKNKTKRRLQNP</sequence>